<reference evidence="1" key="1">
    <citation type="journal article" date="2020" name="BMC Genomics">
        <title>Correction to: Identification and distribution of gene clusters required for synthesis of sphingolipid metabolism inhibitors in diverse species of the filamentous fungus Fusarium.</title>
        <authorList>
            <person name="Kim H.S."/>
            <person name="Lohmar J.M."/>
            <person name="Busman M."/>
            <person name="Brown D.W."/>
            <person name="Naumann T.A."/>
            <person name="Divon H.H."/>
            <person name="Lysoe E."/>
            <person name="Uhlig S."/>
            <person name="Proctor R.H."/>
        </authorList>
    </citation>
    <scope>NUCLEOTIDE SEQUENCE</scope>
    <source>
        <strain evidence="1">NRRL 20472</strain>
    </source>
</reference>
<dbReference type="GO" id="GO:0005737">
    <property type="term" value="C:cytoplasm"/>
    <property type="evidence" value="ECO:0007669"/>
    <property type="project" value="TreeGrafter"/>
</dbReference>
<sequence>MTVQDLGTDRRDLLCWGIMQRLEADPQSGAMTSELLYLQQNMLSDHYYLSGGLNTAAEIITADDSLKDQTSTKCLQDSLCSLLQVPRHKNKLVSTRTGFQGMTPDSAPLVGRLPSTLSGRDGDQEWIAAAFNGGGMSMCWLVGEAVARMMADGKAPDYLPEMMLLSELRLKENLTLEQSVRAASAFLSPHDAPKL</sequence>
<protein>
    <recommendedName>
        <fullName evidence="3">FAD dependent oxidoreductase domain-containing protein</fullName>
    </recommendedName>
</protein>
<dbReference type="EMBL" id="JABEXW010000307">
    <property type="protein sequence ID" value="KAF4966090.1"/>
    <property type="molecule type" value="Genomic_DNA"/>
</dbReference>
<comment type="caution">
    <text evidence="1">The sequence shown here is derived from an EMBL/GenBank/DDBJ whole genome shotgun (WGS) entry which is preliminary data.</text>
</comment>
<dbReference type="OrthoDB" id="512662at2759"/>
<name>A0A8H4TXR5_9HYPO</name>
<dbReference type="Proteomes" id="UP000622797">
    <property type="component" value="Unassembled WGS sequence"/>
</dbReference>
<evidence type="ECO:0000313" key="2">
    <source>
        <dbReference type="Proteomes" id="UP000622797"/>
    </source>
</evidence>
<dbReference type="Gene3D" id="3.50.50.60">
    <property type="entry name" value="FAD/NAD(P)-binding domain"/>
    <property type="match status" value="1"/>
</dbReference>
<keyword evidence="2" id="KW-1185">Reference proteome</keyword>
<dbReference type="PANTHER" id="PTHR13847:SF213">
    <property type="entry name" value="DEPENDENT OXIDOREDUCTASE, PUTATIVE-RELATED"/>
    <property type="match status" value="1"/>
</dbReference>
<dbReference type="Gene3D" id="3.30.9.10">
    <property type="entry name" value="D-Amino Acid Oxidase, subunit A, domain 2"/>
    <property type="match status" value="1"/>
</dbReference>
<reference evidence="1" key="2">
    <citation type="submission" date="2020-05" db="EMBL/GenBank/DDBJ databases">
        <authorList>
            <person name="Kim H.-S."/>
            <person name="Proctor R.H."/>
            <person name="Brown D.W."/>
        </authorList>
    </citation>
    <scope>NUCLEOTIDE SEQUENCE</scope>
    <source>
        <strain evidence="1">NRRL 20472</strain>
    </source>
</reference>
<proteinExistence type="predicted"/>
<dbReference type="PANTHER" id="PTHR13847">
    <property type="entry name" value="SARCOSINE DEHYDROGENASE-RELATED"/>
    <property type="match status" value="1"/>
</dbReference>
<evidence type="ECO:0000313" key="1">
    <source>
        <dbReference type="EMBL" id="KAF4966090.1"/>
    </source>
</evidence>
<accession>A0A8H4TXR5</accession>
<evidence type="ECO:0008006" key="3">
    <source>
        <dbReference type="Google" id="ProtNLM"/>
    </source>
</evidence>
<organism evidence="1 2">
    <name type="scientific">Fusarium sarcochroum</name>
    <dbReference type="NCBI Taxonomy" id="1208366"/>
    <lineage>
        <taxon>Eukaryota</taxon>
        <taxon>Fungi</taxon>
        <taxon>Dikarya</taxon>
        <taxon>Ascomycota</taxon>
        <taxon>Pezizomycotina</taxon>
        <taxon>Sordariomycetes</taxon>
        <taxon>Hypocreomycetidae</taxon>
        <taxon>Hypocreales</taxon>
        <taxon>Nectriaceae</taxon>
        <taxon>Fusarium</taxon>
        <taxon>Fusarium lateritium species complex</taxon>
    </lineage>
</organism>
<dbReference type="InterPro" id="IPR036188">
    <property type="entry name" value="FAD/NAD-bd_sf"/>
</dbReference>
<dbReference type="AlphaFoldDB" id="A0A8H4TXR5"/>
<gene>
    <name evidence="1" type="ORF">FSARC_6185</name>
</gene>